<dbReference type="Proteomes" id="UP000019473">
    <property type="component" value="Unassembled WGS sequence"/>
</dbReference>
<dbReference type="PANTHER" id="PTHR41677:SF1">
    <property type="entry name" value="FE2OG DIOXYGENASE DOMAIN-CONTAINING PROTEIN"/>
    <property type="match status" value="1"/>
</dbReference>
<keyword evidence="3" id="KW-1185">Reference proteome</keyword>
<dbReference type="STRING" id="1182544.W9WUE4"/>
<dbReference type="HOGENOM" id="CLU_1396178_0_0_1"/>
<dbReference type="EMBL" id="AMGW01000002">
    <property type="protein sequence ID" value="EXJ61904.1"/>
    <property type="molecule type" value="Genomic_DNA"/>
</dbReference>
<dbReference type="RefSeq" id="XP_007754558.1">
    <property type="nucleotide sequence ID" value="XM_007756368.1"/>
</dbReference>
<evidence type="ECO:0000313" key="3">
    <source>
        <dbReference type="Proteomes" id="UP000019473"/>
    </source>
</evidence>
<comment type="caution">
    <text evidence="2">The sequence shown here is derived from an EMBL/GenBank/DDBJ whole genome shotgun (WGS) entry which is preliminary data.</text>
</comment>
<dbReference type="AlphaFoldDB" id="W9WUE4"/>
<name>W9WUE4_9EURO</name>
<dbReference type="eggNOG" id="ENOG502SKJM">
    <property type="taxonomic scope" value="Eukaryota"/>
</dbReference>
<evidence type="ECO:0000256" key="1">
    <source>
        <dbReference type="SAM" id="MobiDB-lite"/>
    </source>
</evidence>
<feature type="region of interest" description="Disordered" evidence="1">
    <location>
        <begin position="1"/>
        <end position="20"/>
    </location>
</feature>
<sequence length="195" mass="22519">MLPDARYMTGGESEMQRGDGTTAKVRSPQMVGPGPIFLIFQPEWLIHTRIERGAVVLQSRYVSHIAIPTGNKPERITIVTSLRPRDPLLLENSSLMNVRNKSQLPELYYQWSSYRLHLLSERSRLEAGRLDVAHRKENQASERGSGNCKTDIVDLASLQKWMDEQMMYMRRTLFEMRPVTAEDNLHKSEIQEMTM</sequence>
<dbReference type="GeneID" id="19176943"/>
<dbReference type="PANTHER" id="PTHR41677">
    <property type="entry name" value="YALI0B19030P"/>
    <property type="match status" value="1"/>
</dbReference>
<dbReference type="VEuPathDB" id="FungiDB:A1O7_02335"/>
<organism evidence="2 3">
    <name type="scientific">Cladophialophora yegresii CBS 114405</name>
    <dbReference type="NCBI Taxonomy" id="1182544"/>
    <lineage>
        <taxon>Eukaryota</taxon>
        <taxon>Fungi</taxon>
        <taxon>Dikarya</taxon>
        <taxon>Ascomycota</taxon>
        <taxon>Pezizomycotina</taxon>
        <taxon>Eurotiomycetes</taxon>
        <taxon>Chaetothyriomycetidae</taxon>
        <taxon>Chaetothyriales</taxon>
        <taxon>Herpotrichiellaceae</taxon>
        <taxon>Cladophialophora</taxon>
    </lineage>
</organism>
<reference evidence="2 3" key="1">
    <citation type="submission" date="2013-03" db="EMBL/GenBank/DDBJ databases">
        <title>The Genome Sequence of Cladophialophora yegresii CBS 114405.</title>
        <authorList>
            <consortium name="The Broad Institute Genomics Platform"/>
            <person name="Cuomo C."/>
            <person name="de Hoog S."/>
            <person name="Gorbushina A."/>
            <person name="Walker B."/>
            <person name="Young S.K."/>
            <person name="Zeng Q."/>
            <person name="Gargeya S."/>
            <person name="Fitzgerald M."/>
            <person name="Haas B."/>
            <person name="Abouelleil A."/>
            <person name="Allen A.W."/>
            <person name="Alvarado L."/>
            <person name="Arachchi H.M."/>
            <person name="Berlin A.M."/>
            <person name="Chapman S.B."/>
            <person name="Gainer-Dewar J."/>
            <person name="Goldberg J."/>
            <person name="Griggs A."/>
            <person name="Gujja S."/>
            <person name="Hansen M."/>
            <person name="Howarth C."/>
            <person name="Imamovic A."/>
            <person name="Ireland A."/>
            <person name="Larimer J."/>
            <person name="McCowan C."/>
            <person name="Murphy C."/>
            <person name="Pearson M."/>
            <person name="Poon T.W."/>
            <person name="Priest M."/>
            <person name="Roberts A."/>
            <person name="Saif S."/>
            <person name="Shea T."/>
            <person name="Sisk P."/>
            <person name="Sykes S."/>
            <person name="Wortman J."/>
            <person name="Nusbaum C."/>
            <person name="Birren B."/>
        </authorList>
    </citation>
    <scope>NUCLEOTIDE SEQUENCE [LARGE SCALE GENOMIC DNA]</scope>
    <source>
        <strain evidence="2 3">CBS 114405</strain>
    </source>
</reference>
<accession>W9WUE4</accession>
<evidence type="ECO:0000313" key="2">
    <source>
        <dbReference type="EMBL" id="EXJ61904.1"/>
    </source>
</evidence>
<dbReference type="OrthoDB" id="10256055at2759"/>
<protein>
    <submittedName>
        <fullName evidence="2">Uncharacterized protein</fullName>
    </submittedName>
</protein>
<gene>
    <name evidence="2" type="ORF">A1O7_02335</name>
</gene>
<proteinExistence type="predicted"/>